<evidence type="ECO:0000313" key="2">
    <source>
        <dbReference type="EMBL" id="KOO06983.1"/>
    </source>
</evidence>
<evidence type="ECO:0000256" key="1">
    <source>
        <dbReference type="SAM" id="Phobius"/>
    </source>
</evidence>
<keyword evidence="1" id="KW-0812">Transmembrane</keyword>
<name>A0A0M0HZD1_9VIBR</name>
<accession>A0A0M0HZD1</accession>
<keyword evidence="1" id="KW-1133">Transmembrane helix</keyword>
<gene>
    <name evidence="2" type="ORF">AKJ31_14920</name>
</gene>
<evidence type="ECO:0000313" key="3">
    <source>
        <dbReference type="Proteomes" id="UP000037530"/>
    </source>
</evidence>
<proteinExistence type="predicted"/>
<dbReference type="EMBL" id="LHPI01000013">
    <property type="protein sequence ID" value="KOO06983.1"/>
    <property type="molecule type" value="Genomic_DNA"/>
</dbReference>
<sequence length="83" mass="9403">MIVILSVVVVTLIIITLCIRYRNIRFLSNFGNGCFIGSIAAFFFEWTNNNNQEVLVYLALIFVAGIISKLVALYLGRREMKKG</sequence>
<dbReference type="AlphaFoldDB" id="A0A0M0HZD1"/>
<keyword evidence="3" id="KW-1185">Reference proteome</keyword>
<keyword evidence="1" id="KW-0472">Membrane</keyword>
<protein>
    <submittedName>
        <fullName evidence="2">Uncharacterized protein</fullName>
    </submittedName>
</protein>
<reference evidence="3" key="1">
    <citation type="submission" date="2015-08" db="EMBL/GenBank/DDBJ databases">
        <title>Vibrio galatheae sp. nov., a novel member of the Vibrionaceae family isolated from the Solomon Islands.</title>
        <authorList>
            <person name="Giubergia S."/>
            <person name="Machado H."/>
            <person name="Mateiu R.V."/>
            <person name="Gram L."/>
        </authorList>
    </citation>
    <scope>NUCLEOTIDE SEQUENCE [LARGE SCALE GENOMIC DNA]</scope>
    <source>
        <strain evidence="3">DSM 19134</strain>
    </source>
</reference>
<comment type="caution">
    <text evidence="2">The sequence shown here is derived from an EMBL/GenBank/DDBJ whole genome shotgun (WGS) entry which is preliminary data.</text>
</comment>
<feature type="transmembrane region" description="Helical" evidence="1">
    <location>
        <begin position="54"/>
        <end position="75"/>
    </location>
</feature>
<organism evidence="2 3">
    <name type="scientific">Vibrio hepatarius</name>
    <dbReference type="NCBI Taxonomy" id="171383"/>
    <lineage>
        <taxon>Bacteria</taxon>
        <taxon>Pseudomonadati</taxon>
        <taxon>Pseudomonadota</taxon>
        <taxon>Gammaproteobacteria</taxon>
        <taxon>Vibrionales</taxon>
        <taxon>Vibrionaceae</taxon>
        <taxon>Vibrio</taxon>
        <taxon>Vibrio oreintalis group</taxon>
    </lineage>
</organism>
<dbReference type="PATRIC" id="fig|171383.3.peg.3055"/>
<dbReference type="RefSeq" id="WP_053409912.1">
    <property type="nucleotide sequence ID" value="NZ_LHPI01000013.1"/>
</dbReference>
<dbReference type="Proteomes" id="UP000037530">
    <property type="component" value="Unassembled WGS sequence"/>
</dbReference>